<name>A0A9P8AR40_9AGAR</name>
<keyword evidence="2" id="KW-1185">Reference proteome</keyword>
<proteinExistence type="predicted"/>
<reference evidence="1" key="1">
    <citation type="submission" date="2020-11" db="EMBL/GenBank/DDBJ databases">
        <title>Adaptations for nitrogen fixation in a non-lichenized fungal sporocarp promotes dispersal by wood-feeding termites.</title>
        <authorList>
            <consortium name="DOE Joint Genome Institute"/>
            <person name="Koch R.A."/>
            <person name="Yoon G."/>
            <person name="Arayal U."/>
            <person name="Lail K."/>
            <person name="Amirebrahimi M."/>
            <person name="Labutti K."/>
            <person name="Lipzen A."/>
            <person name="Riley R."/>
            <person name="Barry K."/>
            <person name="Henrissat B."/>
            <person name="Grigoriev I.V."/>
            <person name="Herr J.R."/>
            <person name="Aime M.C."/>
        </authorList>
    </citation>
    <scope>NUCLEOTIDE SEQUENCE</scope>
    <source>
        <strain evidence="1">MCA 3950</strain>
    </source>
</reference>
<protein>
    <submittedName>
        <fullName evidence="1">Uncharacterized protein</fullName>
    </submittedName>
</protein>
<dbReference type="AlphaFoldDB" id="A0A9P8AR40"/>
<dbReference type="Proteomes" id="UP000812287">
    <property type="component" value="Unassembled WGS sequence"/>
</dbReference>
<comment type="caution">
    <text evidence="1">The sequence shown here is derived from an EMBL/GenBank/DDBJ whole genome shotgun (WGS) entry which is preliminary data.</text>
</comment>
<dbReference type="InterPro" id="IPR015915">
    <property type="entry name" value="Kelch-typ_b-propeller"/>
</dbReference>
<dbReference type="Gene3D" id="2.120.10.80">
    <property type="entry name" value="Kelch-type beta propeller"/>
    <property type="match status" value="1"/>
</dbReference>
<dbReference type="EMBL" id="MU250539">
    <property type="protein sequence ID" value="KAG7444784.1"/>
    <property type="molecule type" value="Genomic_DNA"/>
</dbReference>
<evidence type="ECO:0000313" key="1">
    <source>
        <dbReference type="EMBL" id="KAG7444784.1"/>
    </source>
</evidence>
<evidence type="ECO:0000313" key="2">
    <source>
        <dbReference type="Proteomes" id="UP000812287"/>
    </source>
</evidence>
<dbReference type="OrthoDB" id="432528at2759"/>
<gene>
    <name evidence="1" type="ORF">BT62DRAFT_227130</name>
</gene>
<sequence>MQMLIVEPFLLVGIVPLNSIRPSAPFHHTIAKTAMAHIYLGNTGRASYTRWRSFTIYQKLLRLRHPDPSRTSTLEVTDPGSHMRGSWKRLHTKAGSGIVPRSNFASSIWKGKLYVAGGFQGITIGLYYRDICCLDFASRDG</sequence>
<dbReference type="GeneID" id="66102429"/>
<organism evidence="1 2">
    <name type="scientific">Guyanagaster necrorhizus</name>
    <dbReference type="NCBI Taxonomy" id="856835"/>
    <lineage>
        <taxon>Eukaryota</taxon>
        <taxon>Fungi</taxon>
        <taxon>Dikarya</taxon>
        <taxon>Basidiomycota</taxon>
        <taxon>Agaricomycotina</taxon>
        <taxon>Agaricomycetes</taxon>
        <taxon>Agaricomycetidae</taxon>
        <taxon>Agaricales</taxon>
        <taxon>Marasmiineae</taxon>
        <taxon>Physalacriaceae</taxon>
        <taxon>Guyanagaster</taxon>
    </lineage>
</organism>
<dbReference type="SUPFAM" id="SSF117281">
    <property type="entry name" value="Kelch motif"/>
    <property type="match status" value="1"/>
</dbReference>
<dbReference type="RefSeq" id="XP_043038284.1">
    <property type="nucleotide sequence ID" value="XM_043180133.1"/>
</dbReference>
<accession>A0A9P8AR40</accession>